<keyword evidence="3 5" id="KW-0863">Zinc-finger</keyword>
<keyword evidence="8" id="KW-1185">Reference proteome</keyword>
<sequence length="326" mass="37457">MNTVKEVISSQRTDENAVNEKYRENGLEVGHRNAEGDLSICYMRNYTDHSKMSESEKTAVPANGYVCSHCSRAFARKTNLDKHKIKMHSDETATYSQKLYECSICNYKTATKRNFIRHNAVNGKYWENGLEVGHRKPEGGSLICYTCNYAAHSKKSLEKHIAARNCSLKTSLPANKYVCPQCNRAFARKESLDNHETRINLEQTATHSQNVYDECSICNYKTVKKSNYDMHAHSSDRQVFSCNYCSAAYTTKHRLNDHIMRKHPNVTTDTVHDGSECTYETVKKSPFDRHNMLVHPDTASSPHTCVYCYEKFNWAIDLDDHIPFLH</sequence>
<dbReference type="EMBL" id="CAACVG010006790">
    <property type="protein sequence ID" value="VEN41693.1"/>
    <property type="molecule type" value="Genomic_DNA"/>
</dbReference>
<evidence type="ECO:0000256" key="1">
    <source>
        <dbReference type="ARBA" id="ARBA00022723"/>
    </source>
</evidence>
<dbReference type="GO" id="GO:0008270">
    <property type="term" value="F:zinc ion binding"/>
    <property type="evidence" value="ECO:0007669"/>
    <property type="project" value="UniProtKB-KW"/>
</dbReference>
<feature type="domain" description="C2H2-type" evidence="6">
    <location>
        <begin position="240"/>
        <end position="268"/>
    </location>
</feature>
<dbReference type="OrthoDB" id="3561125at2759"/>
<gene>
    <name evidence="7" type="ORF">CALMAC_LOCUS5437</name>
</gene>
<dbReference type="PROSITE" id="PS00028">
    <property type="entry name" value="ZINC_FINGER_C2H2_1"/>
    <property type="match status" value="3"/>
</dbReference>
<dbReference type="PROSITE" id="PS50157">
    <property type="entry name" value="ZINC_FINGER_C2H2_2"/>
    <property type="match status" value="3"/>
</dbReference>
<dbReference type="PANTHER" id="PTHR24379:SF121">
    <property type="entry name" value="C2H2-TYPE DOMAIN-CONTAINING PROTEIN"/>
    <property type="match status" value="1"/>
</dbReference>
<dbReference type="Proteomes" id="UP000410492">
    <property type="component" value="Unassembled WGS sequence"/>
</dbReference>
<evidence type="ECO:0000256" key="2">
    <source>
        <dbReference type="ARBA" id="ARBA00022737"/>
    </source>
</evidence>
<protein>
    <recommendedName>
        <fullName evidence="6">C2H2-type domain-containing protein</fullName>
    </recommendedName>
</protein>
<name>A0A653C2F2_CALMS</name>
<keyword evidence="2" id="KW-0677">Repeat</keyword>
<dbReference type="SMART" id="SM00355">
    <property type="entry name" value="ZnF_C2H2"/>
    <property type="match status" value="6"/>
</dbReference>
<dbReference type="Pfam" id="PF00096">
    <property type="entry name" value="zf-C2H2"/>
    <property type="match status" value="2"/>
</dbReference>
<organism evidence="7 8">
    <name type="scientific">Callosobruchus maculatus</name>
    <name type="common">Southern cowpea weevil</name>
    <name type="synonym">Pulse bruchid</name>
    <dbReference type="NCBI Taxonomy" id="64391"/>
    <lineage>
        <taxon>Eukaryota</taxon>
        <taxon>Metazoa</taxon>
        <taxon>Ecdysozoa</taxon>
        <taxon>Arthropoda</taxon>
        <taxon>Hexapoda</taxon>
        <taxon>Insecta</taxon>
        <taxon>Pterygota</taxon>
        <taxon>Neoptera</taxon>
        <taxon>Endopterygota</taxon>
        <taxon>Coleoptera</taxon>
        <taxon>Polyphaga</taxon>
        <taxon>Cucujiformia</taxon>
        <taxon>Chrysomeloidea</taxon>
        <taxon>Chrysomelidae</taxon>
        <taxon>Bruchinae</taxon>
        <taxon>Bruchini</taxon>
        <taxon>Callosobruchus</taxon>
    </lineage>
</organism>
<evidence type="ECO:0000313" key="7">
    <source>
        <dbReference type="EMBL" id="VEN41693.1"/>
    </source>
</evidence>
<keyword evidence="1" id="KW-0479">Metal-binding</keyword>
<evidence type="ECO:0000256" key="4">
    <source>
        <dbReference type="ARBA" id="ARBA00022833"/>
    </source>
</evidence>
<dbReference type="AlphaFoldDB" id="A0A653C2F2"/>
<dbReference type="SUPFAM" id="SSF57667">
    <property type="entry name" value="beta-beta-alpha zinc fingers"/>
    <property type="match status" value="2"/>
</dbReference>
<dbReference type="InterPro" id="IPR036236">
    <property type="entry name" value="Znf_C2H2_sf"/>
</dbReference>
<accession>A0A653C2F2</accession>
<keyword evidence="4" id="KW-0862">Zinc</keyword>
<dbReference type="Gene3D" id="3.30.160.60">
    <property type="entry name" value="Classic Zinc Finger"/>
    <property type="match status" value="4"/>
</dbReference>
<evidence type="ECO:0000256" key="5">
    <source>
        <dbReference type="PROSITE-ProRule" id="PRU00042"/>
    </source>
</evidence>
<evidence type="ECO:0000259" key="6">
    <source>
        <dbReference type="PROSITE" id="PS50157"/>
    </source>
</evidence>
<feature type="domain" description="C2H2-type" evidence="6">
    <location>
        <begin position="65"/>
        <end position="93"/>
    </location>
</feature>
<proteinExistence type="predicted"/>
<reference evidence="7 8" key="1">
    <citation type="submission" date="2019-01" db="EMBL/GenBank/DDBJ databases">
        <authorList>
            <person name="Sayadi A."/>
        </authorList>
    </citation>
    <scope>NUCLEOTIDE SEQUENCE [LARGE SCALE GENOMIC DNA]</scope>
</reference>
<feature type="domain" description="C2H2-type" evidence="6">
    <location>
        <begin position="177"/>
        <end position="205"/>
    </location>
</feature>
<evidence type="ECO:0000256" key="3">
    <source>
        <dbReference type="ARBA" id="ARBA00022771"/>
    </source>
</evidence>
<evidence type="ECO:0000313" key="8">
    <source>
        <dbReference type="Proteomes" id="UP000410492"/>
    </source>
</evidence>
<dbReference type="PANTHER" id="PTHR24379">
    <property type="entry name" value="KRAB AND ZINC FINGER DOMAIN-CONTAINING"/>
    <property type="match status" value="1"/>
</dbReference>
<dbReference type="InterPro" id="IPR013087">
    <property type="entry name" value="Znf_C2H2_type"/>
</dbReference>